<dbReference type="EMBL" id="UZAM01012650">
    <property type="protein sequence ID" value="VDP22842.1"/>
    <property type="molecule type" value="Genomic_DNA"/>
</dbReference>
<gene>
    <name evidence="2" type="ORF">SBAD_LOCUS9379</name>
</gene>
<reference evidence="2 3" key="2">
    <citation type="submission" date="2018-11" db="EMBL/GenBank/DDBJ databases">
        <authorList>
            <consortium name="Pathogen Informatics"/>
        </authorList>
    </citation>
    <scope>NUCLEOTIDE SEQUENCE [LARGE SCALE GENOMIC DNA]</scope>
</reference>
<name>A0A183J0I1_9BILA</name>
<dbReference type="Proteomes" id="UP000270296">
    <property type="component" value="Unassembled WGS sequence"/>
</dbReference>
<keyword evidence="3" id="KW-1185">Reference proteome</keyword>
<feature type="region of interest" description="Disordered" evidence="1">
    <location>
        <begin position="166"/>
        <end position="201"/>
    </location>
</feature>
<feature type="region of interest" description="Disordered" evidence="1">
    <location>
        <begin position="214"/>
        <end position="235"/>
    </location>
</feature>
<dbReference type="WBParaSite" id="SBAD_0000971801-mRNA-1">
    <property type="protein sequence ID" value="SBAD_0000971801-mRNA-1"/>
    <property type="gene ID" value="SBAD_0000971801"/>
</dbReference>
<evidence type="ECO:0000313" key="4">
    <source>
        <dbReference type="WBParaSite" id="SBAD_0000971801-mRNA-1"/>
    </source>
</evidence>
<dbReference type="AlphaFoldDB" id="A0A183J0I1"/>
<organism evidence="4">
    <name type="scientific">Soboliphyme baturini</name>
    <dbReference type="NCBI Taxonomy" id="241478"/>
    <lineage>
        <taxon>Eukaryota</taxon>
        <taxon>Metazoa</taxon>
        <taxon>Ecdysozoa</taxon>
        <taxon>Nematoda</taxon>
        <taxon>Enoplea</taxon>
        <taxon>Dorylaimia</taxon>
        <taxon>Dioctophymatida</taxon>
        <taxon>Dioctophymatoidea</taxon>
        <taxon>Soboliphymatidae</taxon>
        <taxon>Soboliphyme</taxon>
    </lineage>
</organism>
<accession>A0A183J0I1</accession>
<evidence type="ECO:0000313" key="2">
    <source>
        <dbReference type="EMBL" id="VDP22842.1"/>
    </source>
</evidence>
<sequence>MPVARRTSGMAQLYGCRRSAAYACKHRVGGAGMHRPPFRSGHLCRKRTTSPLRCGQRLLRTRHLTMSAVPVRASSAFESERLLFGGFKHRFTRTVAVAVAAQSRTGRPSGADDSRHCVDGGKLAEAFSSWECASFKKLPIAEFRDQLSLCGIDQSGDRQKLIAATAVSKEKKPDSSRRRRRWLGGRPSSERLTKSSPPPLQYLTELLAEDDDFGRRNMAKPIRGSCVGNMRQGDR</sequence>
<reference evidence="4" key="1">
    <citation type="submission" date="2016-06" db="UniProtKB">
        <authorList>
            <consortium name="WormBaseParasite"/>
        </authorList>
    </citation>
    <scope>IDENTIFICATION</scope>
</reference>
<evidence type="ECO:0000313" key="3">
    <source>
        <dbReference type="Proteomes" id="UP000270296"/>
    </source>
</evidence>
<proteinExistence type="predicted"/>
<protein>
    <submittedName>
        <fullName evidence="4">SAP domain-containing protein</fullName>
    </submittedName>
</protein>
<evidence type="ECO:0000256" key="1">
    <source>
        <dbReference type="SAM" id="MobiDB-lite"/>
    </source>
</evidence>